<protein>
    <submittedName>
        <fullName evidence="2">Uncharacterized protein</fullName>
    </submittedName>
</protein>
<evidence type="ECO:0000313" key="2">
    <source>
        <dbReference type="EMBL" id="KAF6004184.1"/>
    </source>
</evidence>
<sequence length="176" mass="20487">MERRTLMQDEKERLLLQLADIRSRESRVAEARKQLVQLRAAALMERLCGETTLCQSSLSGQAHQEPRLDAGGSYRWFWWPRRRQQQQQRQKNEQQRNEALQERAENAAVASSLSGDDAISKQRSLALDKESLPWLPVLLDWYEQIERDAPDWATHMMKRSPGESPERGTQSTKIMI</sequence>
<feature type="compositionally biased region" description="Polar residues" evidence="1">
    <location>
        <begin position="167"/>
        <end position="176"/>
    </location>
</feature>
<gene>
    <name evidence="2" type="ORF">F1559_003329</name>
</gene>
<dbReference type="EMBL" id="VWRR01000004">
    <property type="protein sequence ID" value="KAF6004184.1"/>
    <property type="molecule type" value="Genomic_DNA"/>
</dbReference>
<feature type="region of interest" description="Disordered" evidence="1">
    <location>
        <begin position="155"/>
        <end position="176"/>
    </location>
</feature>
<keyword evidence="3" id="KW-1185">Reference proteome</keyword>
<organism evidence="2 3">
    <name type="scientific">Cyanidiococcus yangmingshanensis</name>
    <dbReference type="NCBI Taxonomy" id="2690220"/>
    <lineage>
        <taxon>Eukaryota</taxon>
        <taxon>Rhodophyta</taxon>
        <taxon>Bangiophyceae</taxon>
        <taxon>Cyanidiales</taxon>
        <taxon>Cyanidiaceae</taxon>
        <taxon>Cyanidiococcus</taxon>
    </lineage>
</organism>
<evidence type="ECO:0000256" key="1">
    <source>
        <dbReference type="SAM" id="MobiDB-lite"/>
    </source>
</evidence>
<evidence type="ECO:0000313" key="3">
    <source>
        <dbReference type="Proteomes" id="UP000530660"/>
    </source>
</evidence>
<feature type="compositionally biased region" description="Basic and acidic residues" evidence="1">
    <location>
        <begin position="90"/>
        <end position="105"/>
    </location>
</feature>
<dbReference type="Proteomes" id="UP000530660">
    <property type="component" value="Unassembled WGS sequence"/>
</dbReference>
<proteinExistence type="predicted"/>
<accession>A0A7J7INP3</accession>
<name>A0A7J7INP3_9RHOD</name>
<dbReference type="AlphaFoldDB" id="A0A7J7INP3"/>
<reference evidence="2 3" key="1">
    <citation type="journal article" date="2020" name="J. Phycol.">
        <title>Comparative genome analysis reveals Cyanidiococcus gen. nov., a new extremophilic red algal genus sister to Cyanidioschyzon (Cyanidioschyzonaceae, Rhodophyta).</title>
        <authorList>
            <person name="Liu S.-L."/>
            <person name="Chiang Y.-R."/>
            <person name="Yoon H.S."/>
            <person name="Fu H.-Y."/>
        </authorList>
    </citation>
    <scope>NUCLEOTIDE SEQUENCE [LARGE SCALE GENOMIC DNA]</scope>
    <source>
        <strain evidence="2 3">THAL066</strain>
    </source>
</reference>
<comment type="caution">
    <text evidence="2">The sequence shown here is derived from an EMBL/GenBank/DDBJ whole genome shotgun (WGS) entry which is preliminary data.</text>
</comment>
<feature type="region of interest" description="Disordered" evidence="1">
    <location>
        <begin position="85"/>
        <end position="115"/>
    </location>
</feature>